<reference evidence="3" key="1">
    <citation type="submission" date="2015-03" db="EMBL/GenBank/DDBJ databases">
        <title>Draft genome sequence of Mizugakiibacter sediminis skMP5.</title>
        <authorList>
            <person name="Watanabe T."/>
            <person name="Kojima H."/>
            <person name="Fukui M."/>
        </authorList>
    </citation>
    <scope>NUCLEOTIDE SEQUENCE</scope>
    <source>
        <strain evidence="3">SkMP5</strain>
    </source>
</reference>
<keyword evidence="5" id="KW-1185">Reference proteome</keyword>
<keyword evidence="1" id="KW-1133">Transmembrane helix</keyword>
<dbReference type="InterPro" id="IPR058575">
    <property type="entry name" value="NTP_transf_8_dom"/>
</dbReference>
<evidence type="ECO:0000313" key="3">
    <source>
        <dbReference type="EMBL" id="GAN45327.1"/>
    </source>
</evidence>
<evidence type="ECO:0000313" key="4">
    <source>
        <dbReference type="EMBL" id="GAP65098.1"/>
    </source>
</evidence>
<evidence type="ECO:0000259" key="2">
    <source>
        <dbReference type="Pfam" id="PF12281"/>
    </source>
</evidence>
<dbReference type="Pfam" id="PF12281">
    <property type="entry name" value="NTP_transf_8"/>
    <property type="match status" value="1"/>
</dbReference>
<accession>A0A0K8QJQ7</accession>
<organism evidence="4">
    <name type="scientific">Mizugakiibacter sediminis</name>
    <dbReference type="NCBI Taxonomy" id="1475481"/>
    <lineage>
        <taxon>Bacteria</taxon>
        <taxon>Pseudomonadati</taxon>
        <taxon>Pseudomonadota</taxon>
        <taxon>Gammaproteobacteria</taxon>
        <taxon>Lysobacterales</taxon>
        <taxon>Rhodanobacteraceae</taxon>
        <taxon>Mizugakiibacter</taxon>
    </lineage>
</organism>
<reference evidence="4" key="2">
    <citation type="submission" date="2015-08" db="EMBL/GenBank/DDBJ databases">
        <title>Complete DNA Sequence of Pseudomonas syringae pv. actinidiae, the Causal Agent of Kiwifruit Canker Disease.</title>
        <authorList>
            <person name="Rikkerink E.H.A."/>
            <person name="Fineran P.C."/>
        </authorList>
    </citation>
    <scope>NUCLEOTIDE SEQUENCE</scope>
    <source>
        <strain evidence="4">SkMP5</strain>
    </source>
</reference>
<feature type="transmembrane region" description="Helical" evidence="1">
    <location>
        <begin position="20"/>
        <end position="39"/>
    </location>
</feature>
<keyword evidence="1" id="KW-0812">Transmembrane</keyword>
<dbReference type="EMBL" id="DF970150">
    <property type="protein sequence ID" value="GAP65098.1"/>
    <property type="molecule type" value="Genomic_DNA"/>
</dbReference>
<name>A0A0K8QJQ7_9GAMM</name>
<keyword evidence="1" id="KW-0472">Membrane</keyword>
<sequence length="249" mass="27035">MLQRHFKVVQRLADYGFFRAGGMLIGTHAFLTFGNMLGVRWRDAQRTQDVDFAHAGEALTIALPADIAIDVHAALESLQMGLLPIEHADGGTGGTYLDPRDPEFQIDFLTPLHRGGSKPFLHPQLGIKLQPLEFMEYLLQEAQQAVAFTAGGAAVVNVPDPARYALHKLVVAGERPASRSAKSSKDVQQAAALLELLQEQAPAQIEAAWADISNRGPGWTARLKSGRAALARTAPELKPPRLLLLPGER</sequence>
<protein>
    <recommendedName>
        <fullName evidence="2">Nucleotidyltransferase-like domain-containing protein</fullName>
    </recommendedName>
</protein>
<evidence type="ECO:0000313" key="5">
    <source>
        <dbReference type="Proteomes" id="UP000253740"/>
    </source>
</evidence>
<evidence type="ECO:0000256" key="1">
    <source>
        <dbReference type="SAM" id="Phobius"/>
    </source>
</evidence>
<gene>
    <name evidence="3" type="ORF">MBSD_1873</name>
    <name evidence="4" type="ORF">MBSD_n0387</name>
</gene>
<dbReference type="AlphaFoldDB" id="A0A0K8QJQ7"/>
<feature type="domain" description="Nucleotidyltransferase-like" evidence="2">
    <location>
        <begin position="5"/>
        <end position="212"/>
    </location>
</feature>
<dbReference type="RefSeq" id="WP_201797441.1">
    <property type="nucleotide sequence ID" value="NZ_DF970150.1"/>
</dbReference>
<dbReference type="EMBL" id="DF952380">
    <property type="protein sequence ID" value="GAN45327.1"/>
    <property type="molecule type" value="Genomic_DNA"/>
</dbReference>
<dbReference type="HOGENOM" id="CLU_055810_0_0_6"/>
<proteinExistence type="predicted"/>
<dbReference type="Proteomes" id="UP000253740">
    <property type="component" value="Unassembled WGS sequence"/>
</dbReference>